<evidence type="ECO:0000256" key="7">
    <source>
        <dbReference type="HAMAP-Rule" id="MF_00347"/>
    </source>
</evidence>
<protein>
    <recommendedName>
        <fullName evidence="7 8">Polyphosphate kinase</fullName>
        <ecNumber evidence="7 8">2.7.4.1</ecNumber>
    </recommendedName>
    <alternativeName>
        <fullName evidence="7">ATP-polyphosphate phosphotransferase</fullName>
    </alternativeName>
    <alternativeName>
        <fullName evidence="7">Polyphosphoric acid kinase</fullName>
    </alternativeName>
</protein>
<dbReference type="CDD" id="cd09167">
    <property type="entry name" value="PLDc_EcPPK1_C2_like"/>
    <property type="match status" value="1"/>
</dbReference>
<dbReference type="HAMAP" id="MF_00347">
    <property type="entry name" value="Polyphosphate_kinase"/>
    <property type="match status" value="1"/>
</dbReference>
<evidence type="ECO:0000256" key="6">
    <source>
        <dbReference type="ARBA" id="ARBA00022842"/>
    </source>
</evidence>
<dbReference type="NCBIfam" id="NF003917">
    <property type="entry name" value="PRK05443.1-1"/>
    <property type="match status" value="1"/>
</dbReference>
<dbReference type="InterPro" id="IPR003414">
    <property type="entry name" value="PP_kinase"/>
</dbReference>
<feature type="domain" description="PLD phosphodiesterase" evidence="9">
    <location>
        <begin position="575"/>
        <end position="605"/>
    </location>
</feature>
<dbReference type="PANTHER" id="PTHR30218:SF0">
    <property type="entry name" value="POLYPHOSPHATE KINASE"/>
    <property type="match status" value="1"/>
</dbReference>
<sequence length="674" mass="77093">MELLQKRNDRDISWLQFNGRVLEEAARQDVPLLERINFLAIYSSNLDEFYRVRMPVIKAIGKLEADTSPPVTEVVIELINQQQQQFGFILREQIIPALRLEKIHLVYNEPVPEGLRATLNAYFFDVLAAYIVLIPLDAEKPAFLENNKLYMLVDLEQQTGRSACIVNIPSDKVPRFLPTVYNGITYVLFIDDIIRMHLDVIFTNAIIKGAYNIKITRDAELNLQDEYAGDIAVKIEEEIQKRDFGLATRLLYPPDLPPVLLRTLIDTYGLQGASTTSGGYYHNLKDFFSFPVRPASLLYPPEPPFSMVPEEAVSLFEQVAEKDFIVHTPYASYDAVLRFFNEAALRPEVAEIYTTMYRVARDSRIANALITAARNGKKVTAFVELKARFDEENNIRWAKTMKAAGVKIIYSIPGLKVHAKVALVRISNEGRLKDYGLFSTGNFNESSARVYTDHILFTARPALLRELELLFIFLAKRRKPHPEERGIFNTLLVAQFNLQQAFLKLIDTEIAHAREGRKAGITIKLNNLEEEVMIAKLYEASCAGVMVNLIVRGICRIVPGVENLSERIKVKRIVDRYLEHGRIFLFENNGNPQVFLGSADWMNRNLYRRIEVCFPVLDPMLKKDLMTILQMQWEDTAAAVWIGEAAQNIPLTGNKNDFRSQRGIYLYLKEKYGK</sequence>
<organism evidence="10 11">
    <name type="scientific">Niabella pedocola</name>
    <dbReference type="NCBI Taxonomy" id="1752077"/>
    <lineage>
        <taxon>Bacteria</taxon>
        <taxon>Pseudomonadati</taxon>
        <taxon>Bacteroidota</taxon>
        <taxon>Chitinophagia</taxon>
        <taxon>Chitinophagales</taxon>
        <taxon>Chitinophagaceae</taxon>
        <taxon>Niabella</taxon>
    </lineage>
</organism>
<dbReference type="EMBL" id="JAJNEC010000005">
    <property type="protein sequence ID" value="MCD2424254.1"/>
    <property type="molecule type" value="Genomic_DNA"/>
</dbReference>
<reference evidence="10 11" key="1">
    <citation type="submission" date="2021-11" db="EMBL/GenBank/DDBJ databases">
        <title>Genomic of Niabella pedocola.</title>
        <authorList>
            <person name="Wu T."/>
        </authorList>
    </citation>
    <scope>NUCLEOTIDE SEQUENCE [LARGE SCALE GENOMIC DNA]</scope>
    <source>
        <strain evidence="10 11">JCM 31011</strain>
    </source>
</reference>
<dbReference type="RefSeq" id="WP_231005723.1">
    <property type="nucleotide sequence ID" value="NZ_JAJNEC010000005.1"/>
</dbReference>
<dbReference type="InterPro" id="IPR036830">
    <property type="entry name" value="PP_kinase_middle_dom_sf"/>
</dbReference>
<dbReference type="InterPro" id="IPR036832">
    <property type="entry name" value="PPK_N_dom_sf"/>
</dbReference>
<dbReference type="GO" id="GO:0008976">
    <property type="term" value="F:polyphosphate kinase activity"/>
    <property type="evidence" value="ECO:0007669"/>
    <property type="project" value="UniProtKB-EC"/>
</dbReference>
<dbReference type="Pfam" id="PF17941">
    <property type="entry name" value="PP_kinase_C_1"/>
    <property type="match status" value="1"/>
</dbReference>
<dbReference type="EC" id="2.7.4.1" evidence="7 8"/>
<dbReference type="SUPFAM" id="SSF140356">
    <property type="entry name" value="PPK N-terminal domain-like"/>
    <property type="match status" value="1"/>
</dbReference>
<keyword evidence="2 7" id="KW-0808">Transferase</keyword>
<proteinExistence type="inferred from homology"/>
<keyword evidence="3 7" id="KW-0547">Nucleotide-binding</keyword>
<comment type="function">
    <text evidence="7 8">Catalyzes the reversible transfer of the terminal phosphate of ATP to form a long-chain polyphosphate (polyP).</text>
</comment>
<keyword evidence="1 7" id="KW-0597">Phosphoprotein</keyword>
<dbReference type="Pfam" id="PF02503">
    <property type="entry name" value="PP_kinase"/>
    <property type="match status" value="1"/>
</dbReference>
<accession>A0ABS8PT43</accession>
<dbReference type="PANTHER" id="PTHR30218">
    <property type="entry name" value="POLYPHOSPHATE KINASE"/>
    <property type="match status" value="1"/>
</dbReference>
<feature type="binding site" evidence="7">
    <location>
        <position position="388"/>
    </location>
    <ligand>
        <name>Mg(2+)</name>
        <dbReference type="ChEBI" id="CHEBI:18420"/>
    </ligand>
</feature>
<evidence type="ECO:0000256" key="5">
    <source>
        <dbReference type="ARBA" id="ARBA00022840"/>
    </source>
</evidence>
<keyword evidence="6 7" id="KW-0460">Magnesium</keyword>
<evidence type="ECO:0000313" key="10">
    <source>
        <dbReference type="EMBL" id="MCD2424254.1"/>
    </source>
</evidence>
<dbReference type="Gene3D" id="3.30.1840.10">
    <property type="entry name" value="Polyphosphate kinase middle domain"/>
    <property type="match status" value="1"/>
</dbReference>
<dbReference type="InterPro" id="IPR025198">
    <property type="entry name" value="PPK_N_dom"/>
</dbReference>
<dbReference type="Proteomes" id="UP001199816">
    <property type="component" value="Unassembled WGS sequence"/>
</dbReference>
<dbReference type="InterPro" id="IPR024953">
    <property type="entry name" value="PP_kinase_middle"/>
</dbReference>
<dbReference type="Gene3D" id="3.30.870.10">
    <property type="entry name" value="Endonuclease Chain A"/>
    <property type="match status" value="2"/>
</dbReference>
<feature type="binding site" evidence="7">
    <location>
        <position position="358"/>
    </location>
    <ligand>
        <name>Mg(2+)</name>
        <dbReference type="ChEBI" id="CHEBI:18420"/>
    </ligand>
</feature>
<feature type="active site" description="Phosphohistidine intermediate" evidence="7">
    <location>
        <position position="418"/>
    </location>
</feature>
<dbReference type="SUPFAM" id="SSF143724">
    <property type="entry name" value="PHP14-like"/>
    <property type="match status" value="1"/>
</dbReference>
<feature type="binding site" evidence="7">
    <location>
        <position position="552"/>
    </location>
    <ligand>
        <name>ATP</name>
        <dbReference type="ChEBI" id="CHEBI:30616"/>
    </ligand>
</feature>
<feature type="binding site" evidence="7">
    <location>
        <position position="45"/>
    </location>
    <ligand>
        <name>ATP</name>
        <dbReference type="ChEBI" id="CHEBI:30616"/>
    </ligand>
</feature>
<dbReference type="Gene3D" id="1.20.58.310">
    <property type="entry name" value="Polyphosphate kinase N-terminal domain"/>
    <property type="match status" value="1"/>
</dbReference>
<gene>
    <name evidence="10" type="primary">ppk1</name>
    <name evidence="7" type="synonym">ppk</name>
    <name evidence="10" type="ORF">LQ567_15850</name>
</gene>
<feature type="binding site" evidence="7">
    <location>
        <position position="580"/>
    </location>
    <ligand>
        <name>ATP</name>
        <dbReference type="ChEBI" id="CHEBI:30616"/>
    </ligand>
</feature>
<dbReference type="Pfam" id="PF13089">
    <property type="entry name" value="PP_kinase_N"/>
    <property type="match status" value="1"/>
</dbReference>
<comment type="caution">
    <text evidence="10">The sequence shown here is derived from an EMBL/GenBank/DDBJ whole genome shotgun (WGS) entry which is preliminary data.</text>
</comment>
<comment type="catalytic activity">
    <reaction evidence="7 8">
        <text>[phosphate](n) + ATP = [phosphate](n+1) + ADP</text>
        <dbReference type="Rhea" id="RHEA:19573"/>
        <dbReference type="Rhea" id="RHEA-COMP:9859"/>
        <dbReference type="Rhea" id="RHEA-COMP:14280"/>
        <dbReference type="ChEBI" id="CHEBI:16838"/>
        <dbReference type="ChEBI" id="CHEBI:30616"/>
        <dbReference type="ChEBI" id="CHEBI:456216"/>
        <dbReference type="EC" id="2.7.4.1"/>
    </reaction>
</comment>
<dbReference type="InterPro" id="IPR041108">
    <property type="entry name" value="PP_kinase_C_1"/>
</dbReference>
<dbReference type="InterPro" id="IPR001736">
    <property type="entry name" value="PLipase_D/transphosphatidylase"/>
</dbReference>
<keyword evidence="4 7" id="KW-0418">Kinase</keyword>
<name>A0ABS8PT43_9BACT</name>
<dbReference type="NCBIfam" id="TIGR03705">
    <property type="entry name" value="poly_P_kin"/>
    <property type="match status" value="1"/>
</dbReference>
<evidence type="ECO:0000256" key="2">
    <source>
        <dbReference type="ARBA" id="ARBA00022679"/>
    </source>
</evidence>
<dbReference type="PROSITE" id="PS50035">
    <property type="entry name" value="PLD"/>
    <property type="match status" value="1"/>
</dbReference>
<evidence type="ECO:0000313" key="11">
    <source>
        <dbReference type="Proteomes" id="UP001199816"/>
    </source>
</evidence>
<evidence type="ECO:0000256" key="8">
    <source>
        <dbReference type="RuleBase" id="RU003800"/>
    </source>
</evidence>
<keyword evidence="11" id="KW-1185">Reference proteome</keyword>
<comment type="cofactor">
    <cofactor evidence="7">
        <name>Mg(2+)</name>
        <dbReference type="ChEBI" id="CHEBI:18420"/>
    </cofactor>
</comment>
<evidence type="ECO:0000259" key="9">
    <source>
        <dbReference type="PROSITE" id="PS50035"/>
    </source>
</evidence>
<dbReference type="Pfam" id="PF13090">
    <property type="entry name" value="PP_kinase_C"/>
    <property type="match status" value="1"/>
</dbReference>
<evidence type="ECO:0000256" key="1">
    <source>
        <dbReference type="ARBA" id="ARBA00022553"/>
    </source>
</evidence>
<feature type="binding site" evidence="7">
    <location>
        <position position="451"/>
    </location>
    <ligand>
        <name>ATP</name>
        <dbReference type="ChEBI" id="CHEBI:30616"/>
    </ligand>
</feature>
<comment type="PTM">
    <text evidence="7 8">An intermediate of this reaction is the autophosphorylated ppk in which a phosphate is covalently linked to a histidine residue through a N-P bond.</text>
</comment>
<dbReference type="SUPFAM" id="SSF56024">
    <property type="entry name" value="Phospholipase D/nuclease"/>
    <property type="match status" value="2"/>
</dbReference>
<evidence type="ECO:0000256" key="3">
    <source>
        <dbReference type="ARBA" id="ARBA00022741"/>
    </source>
</evidence>
<keyword evidence="5 7" id="KW-0067">ATP-binding</keyword>
<dbReference type="PIRSF" id="PIRSF015589">
    <property type="entry name" value="PP_kinase"/>
    <property type="match status" value="1"/>
</dbReference>
<dbReference type="InterPro" id="IPR025200">
    <property type="entry name" value="PPK_C_dom2"/>
</dbReference>
<keyword evidence="7" id="KW-0479">Metal-binding</keyword>
<evidence type="ECO:0000256" key="4">
    <source>
        <dbReference type="ARBA" id="ARBA00022777"/>
    </source>
</evidence>
<comment type="similarity">
    <text evidence="7 8">Belongs to the polyphosphate kinase 1 (PPK1) family.</text>
</comment>